<dbReference type="Proteomes" id="UP000238274">
    <property type="component" value="Unassembled WGS sequence"/>
</dbReference>
<name>A0A2S4UBY4_9BASI</name>
<dbReference type="VEuPathDB" id="FungiDB:PSHT_16017"/>
<evidence type="ECO:0000256" key="1">
    <source>
        <dbReference type="SAM" id="SignalP"/>
    </source>
</evidence>
<protein>
    <submittedName>
        <fullName evidence="2">Uncharacterized protein</fullName>
    </submittedName>
</protein>
<evidence type="ECO:0000313" key="3">
    <source>
        <dbReference type="EMBL" id="POV97403.1"/>
    </source>
</evidence>
<feature type="signal peptide" evidence="1">
    <location>
        <begin position="1"/>
        <end position="24"/>
    </location>
</feature>
<proteinExistence type="predicted"/>
<reference evidence="4" key="3">
    <citation type="journal article" date="2018" name="Mol. Plant Microbe Interact.">
        <title>Genome sequence resources for the wheat stripe rust pathogen (Puccinia striiformis f. sp. tritici) and the barley stripe rust pathogen (Puccinia striiformis f. sp. hordei).</title>
        <authorList>
            <person name="Xia C."/>
            <person name="Wang M."/>
            <person name="Yin C."/>
            <person name="Cornejo O.E."/>
            <person name="Hulbert S.H."/>
            <person name="Chen X."/>
        </authorList>
    </citation>
    <scope>NUCLEOTIDE SEQUENCE [LARGE SCALE GENOMIC DNA]</scope>
    <source>
        <strain evidence="4">93TX-2</strain>
    </source>
</reference>
<keyword evidence="1" id="KW-0732">Signal</keyword>
<evidence type="ECO:0000313" key="2">
    <source>
        <dbReference type="EMBL" id="POV94787.1"/>
    </source>
</evidence>
<comment type="caution">
    <text evidence="2">The sequence shown here is derived from an EMBL/GenBank/DDBJ whole genome shotgun (WGS) entry which is preliminary data.</text>
</comment>
<keyword evidence="4" id="KW-1185">Reference proteome</keyword>
<evidence type="ECO:0000313" key="4">
    <source>
        <dbReference type="Proteomes" id="UP000238274"/>
    </source>
</evidence>
<dbReference type="EMBL" id="PKSM01000461">
    <property type="protein sequence ID" value="POV94787.1"/>
    <property type="molecule type" value="Genomic_DNA"/>
</dbReference>
<reference evidence="2 4" key="1">
    <citation type="submission" date="2017-12" db="EMBL/GenBank/DDBJ databases">
        <title>Gene loss provides genomic basis for host adaptation in cereal stripe rust fungi.</title>
        <authorList>
            <person name="Xia C."/>
        </authorList>
    </citation>
    <scope>NUCLEOTIDE SEQUENCE [LARGE SCALE GENOMIC DNA]</scope>
    <source>
        <strain evidence="2 4">93TX-2</strain>
    </source>
</reference>
<sequence>MFSVRVVSVVMLVSALFCIDSVSSTEVANPPCLGKSGTPYLVCKKATEGYYSGGAACASGETRSCCPKQVPAALSNAVVLC</sequence>
<dbReference type="EMBL" id="PKSM01000334">
    <property type="protein sequence ID" value="POV97403.1"/>
    <property type="molecule type" value="Genomic_DNA"/>
</dbReference>
<accession>A0A2S4UBY4</accession>
<organism evidence="2 4">
    <name type="scientific">Puccinia striiformis</name>
    <dbReference type="NCBI Taxonomy" id="27350"/>
    <lineage>
        <taxon>Eukaryota</taxon>
        <taxon>Fungi</taxon>
        <taxon>Dikarya</taxon>
        <taxon>Basidiomycota</taxon>
        <taxon>Pucciniomycotina</taxon>
        <taxon>Pucciniomycetes</taxon>
        <taxon>Pucciniales</taxon>
        <taxon>Pucciniaceae</taxon>
        <taxon>Puccinia</taxon>
    </lineage>
</organism>
<reference evidence="4" key="2">
    <citation type="journal article" date="2018" name="BMC Genomics">
        <title>Genomic insights into host adaptation between the wheat stripe rust pathogen (Puccinia striiformis f. sp. tritici) and the barley stripe rust pathogen (Puccinia striiformis f. sp. hordei).</title>
        <authorList>
            <person name="Xia C."/>
            <person name="Wang M."/>
            <person name="Yin C."/>
            <person name="Cornejo O.E."/>
            <person name="Hulbert S.H."/>
            <person name="Chen X."/>
        </authorList>
    </citation>
    <scope>NUCLEOTIDE SEQUENCE [LARGE SCALE GENOMIC DNA]</scope>
    <source>
        <strain evidence="4">93TX-2</strain>
    </source>
</reference>
<dbReference type="AlphaFoldDB" id="A0A2S4UBY4"/>
<gene>
    <name evidence="3" type="ORF">PSHT_14599</name>
    <name evidence="2" type="ORF">PSHT_16017</name>
</gene>
<dbReference type="VEuPathDB" id="FungiDB:PSHT_14599"/>
<feature type="chain" id="PRO_5044579459" evidence="1">
    <location>
        <begin position="25"/>
        <end position="81"/>
    </location>
</feature>